<evidence type="ECO:0000256" key="3">
    <source>
        <dbReference type="ARBA" id="ARBA00023163"/>
    </source>
</evidence>
<name>A0A840FSW7_9BURK</name>
<evidence type="ECO:0000256" key="1">
    <source>
        <dbReference type="ARBA" id="ARBA00023015"/>
    </source>
</evidence>
<protein>
    <submittedName>
        <fullName evidence="5">CRP-like cAMP-binding protein</fullName>
    </submittedName>
</protein>
<evidence type="ECO:0000256" key="2">
    <source>
        <dbReference type="ARBA" id="ARBA00023125"/>
    </source>
</evidence>
<accession>A0A840FSW7</accession>
<comment type="caution">
    <text evidence="5">The sequence shown here is derived from an EMBL/GenBank/DDBJ whole genome shotgun (WGS) entry which is preliminary data.</text>
</comment>
<organism evidence="5 6">
    <name type="scientific">Variovorax guangxiensis</name>
    <dbReference type="NCBI Taxonomy" id="1775474"/>
    <lineage>
        <taxon>Bacteria</taxon>
        <taxon>Pseudomonadati</taxon>
        <taxon>Pseudomonadota</taxon>
        <taxon>Betaproteobacteria</taxon>
        <taxon>Burkholderiales</taxon>
        <taxon>Comamonadaceae</taxon>
        <taxon>Variovorax</taxon>
    </lineage>
</organism>
<proteinExistence type="predicted"/>
<feature type="domain" description="HTH crp-type" evidence="4">
    <location>
        <begin position="166"/>
        <end position="239"/>
    </location>
</feature>
<dbReference type="InterPro" id="IPR000595">
    <property type="entry name" value="cNMP-bd_dom"/>
</dbReference>
<keyword evidence="3" id="KW-0804">Transcription</keyword>
<reference evidence="5 6" key="1">
    <citation type="submission" date="2020-08" db="EMBL/GenBank/DDBJ databases">
        <title>Genomic Encyclopedia of Type Strains, Phase IV (KMG-V): Genome sequencing to study the core and pangenomes of soil and plant-associated prokaryotes.</title>
        <authorList>
            <person name="Whitman W."/>
        </authorList>
    </citation>
    <scope>NUCLEOTIDE SEQUENCE [LARGE SCALE GENOMIC DNA]</scope>
    <source>
        <strain evidence="5 6">34/80</strain>
    </source>
</reference>
<sequence>MEDSVLAQNDVALMEHALRLTSGFGPWPAAFMQRLLAKSRVRRFARHELVGVEAGEPWTFVIISGYVIVNRTPPKGPRAPVTLLGPTSLIGLVRLLENTQGMESLEPDQRVLYDFSACLDATVVQMPTAQILELLDEQPALWRAMAVMLMKQHRQVLDTLLGAWVGSFSQRLAWTLERLAMLYGSKEGPVIKIGPRITQEDLAALLQVTRQSVNKALRKLEESGAIGIRYNAISVLDLEVLRSHSTAVL</sequence>
<evidence type="ECO:0000259" key="4">
    <source>
        <dbReference type="PROSITE" id="PS51063"/>
    </source>
</evidence>
<dbReference type="SMART" id="SM00419">
    <property type="entry name" value="HTH_CRP"/>
    <property type="match status" value="1"/>
</dbReference>
<dbReference type="SUPFAM" id="SSF51206">
    <property type="entry name" value="cAMP-binding domain-like"/>
    <property type="match status" value="1"/>
</dbReference>
<dbReference type="Pfam" id="PF13545">
    <property type="entry name" value="HTH_Crp_2"/>
    <property type="match status" value="1"/>
</dbReference>
<dbReference type="AlphaFoldDB" id="A0A840FSW7"/>
<evidence type="ECO:0000313" key="5">
    <source>
        <dbReference type="EMBL" id="MBB4225173.1"/>
    </source>
</evidence>
<dbReference type="GO" id="GO:0003677">
    <property type="term" value="F:DNA binding"/>
    <property type="evidence" value="ECO:0007669"/>
    <property type="project" value="UniProtKB-KW"/>
</dbReference>
<dbReference type="InterPro" id="IPR014710">
    <property type="entry name" value="RmlC-like_jellyroll"/>
</dbReference>
<dbReference type="InterPro" id="IPR036390">
    <property type="entry name" value="WH_DNA-bd_sf"/>
</dbReference>
<dbReference type="InterPro" id="IPR018490">
    <property type="entry name" value="cNMP-bd_dom_sf"/>
</dbReference>
<dbReference type="InterPro" id="IPR036388">
    <property type="entry name" value="WH-like_DNA-bd_sf"/>
</dbReference>
<dbReference type="CDD" id="cd00038">
    <property type="entry name" value="CAP_ED"/>
    <property type="match status" value="1"/>
</dbReference>
<dbReference type="Gene3D" id="1.10.10.10">
    <property type="entry name" value="Winged helix-like DNA-binding domain superfamily/Winged helix DNA-binding domain"/>
    <property type="match status" value="1"/>
</dbReference>
<dbReference type="PROSITE" id="PS51063">
    <property type="entry name" value="HTH_CRP_2"/>
    <property type="match status" value="1"/>
</dbReference>
<keyword evidence="2" id="KW-0238">DNA-binding</keyword>
<dbReference type="InterPro" id="IPR012318">
    <property type="entry name" value="HTH_CRP"/>
</dbReference>
<dbReference type="Gene3D" id="2.60.120.10">
    <property type="entry name" value="Jelly Rolls"/>
    <property type="match status" value="1"/>
</dbReference>
<gene>
    <name evidence="5" type="ORF">GGD71_005982</name>
</gene>
<dbReference type="EMBL" id="JACIFZ010000010">
    <property type="protein sequence ID" value="MBB4225173.1"/>
    <property type="molecule type" value="Genomic_DNA"/>
</dbReference>
<dbReference type="Proteomes" id="UP000524450">
    <property type="component" value="Unassembled WGS sequence"/>
</dbReference>
<evidence type="ECO:0000313" key="6">
    <source>
        <dbReference type="Proteomes" id="UP000524450"/>
    </source>
</evidence>
<dbReference type="GO" id="GO:0006355">
    <property type="term" value="P:regulation of DNA-templated transcription"/>
    <property type="evidence" value="ECO:0007669"/>
    <property type="project" value="InterPro"/>
</dbReference>
<dbReference type="SUPFAM" id="SSF46785">
    <property type="entry name" value="Winged helix' DNA-binding domain"/>
    <property type="match status" value="1"/>
</dbReference>
<keyword evidence="1" id="KW-0805">Transcription regulation</keyword>